<evidence type="ECO:0000313" key="2">
    <source>
        <dbReference type="Proteomes" id="UP001148629"/>
    </source>
</evidence>
<accession>A0ACC1SM00</accession>
<proteinExistence type="predicted"/>
<organism evidence="1 2">
    <name type="scientific">Fusarium decemcellulare</name>
    <dbReference type="NCBI Taxonomy" id="57161"/>
    <lineage>
        <taxon>Eukaryota</taxon>
        <taxon>Fungi</taxon>
        <taxon>Dikarya</taxon>
        <taxon>Ascomycota</taxon>
        <taxon>Pezizomycotina</taxon>
        <taxon>Sordariomycetes</taxon>
        <taxon>Hypocreomycetidae</taxon>
        <taxon>Hypocreales</taxon>
        <taxon>Nectriaceae</taxon>
        <taxon>Fusarium</taxon>
        <taxon>Fusarium decemcellulare species complex</taxon>
    </lineage>
</organism>
<gene>
    <name evidence="1" type="ORF">NM208_g4166</name>
</gene>
<dbReference type="Proteomes" id="UP001148629">
    <property type="component" value="Unassembled WGS sequence"/>
</dbReference>
<sequence length="378" mass="40208">MASLYRIASSVVCCTLVATCAASLNDYPSSQKKEATSLSIAAFPAAIAEGDVEVEFISTESPLDAPKITAVNDTTFDWWYFDALSANNQGLFLLFNLGGPNALLGGNNDAAAFASIHGIFENGTAWHETGTASTATVITSAEGSSSGIWEGTGASWTSTSDSKYIVTLNGRIVKGVITLDSIASPHYPCGPVETGSDLVIAPGVGWSNPVPDADVYVDLQVNGQAFNFRGTGYHDKNWGTQFFPSGFNTWYWGHARVGAYSIVWFSVIAPDSSTGDRFSGYVSKDGQILHAACGPDSVQVRPIGTPYPRGNDTNWASGFLIEMNLGAYGYLNVTAFNDALLVDGGPIAKRYMGRVVGTIKDKRISGSGQWEDLWLPLS</sequence>
<keyword evidence="2" id="KW-1185">Reference proteome</keyword>
<comment type="caution">
    <text evidence="1">The sequence shown here is derived from an EMBL/GenBank/DDBJ whole genome shotgun (WGS) entry which is preliminary data.</text>
</comment>
<evidence type="ECO:0000313" key="1">
    <source>
        <dbReference type="EMBL" id="KAJ3542311.1"/>
    </source>
</evidence>
<dbReference type="EMBL" id="JANRMS010000301">
    <property type="protein sequence ID" value="KAJ3542311.1"/>
    <property type="molecule type" value="Genomic_DNA"/>
</dbReference>
<reference evidence="1" key="1">
    <citation type="submission" date="2022-08" db="EMBL/GenBank/DDBJ databases">
        <title>Genome Sequence of Fusarium decemcellulare.</title>
        <authorList>
            <person name="Buettner E."/>
        </authorList>
    </citation>
    <scope>NUCLEOTIDE SEQUENCE</scope>
    <source>
        <strain evidence="1">Babe19</strain>
    </source>
</reference>
<protein>
    <submittedName>
        <fullName evidence="1">Uncharacterized protein</fullName>
    </submittedName>
</protein>
<name>A0ACC1SM00_9HYPO</name>